<name>A0ABU8BND1_9BRAD</name>
<protein>
    <submittedName>
        <fullName evidence="1">Uncharacterized protein</fullName>
    </submittedName>
</protein>
<dbReference type="EMBL" id="JAZHRV010000001">
    <property type="protein sequence ID" value="MEH2560070.1"/>
    <property type="molecule type" value="Genomic_DNA"/>
</dbReference>
<proteinExistence type="predicted"/>
<reference evidence="1 2" key="1">
    <citation type="submission" date="2024-02" db="EMBL/GenBank/DDBJ databases">
        <title>Adaptive strategies in a cosmopolitan and abundant soil bacterium.</title>
        <authorList>
            <person name="Carini P."/>
        </authorList>
    </citation>
    <scope>NUCLEOTIDE SEQUENCE [LARGE SCALE GENOMIC DNA]</scope>
    <source>
        <strain evidence="1 2">AZCC 1608</strain>
    </source>
</reference>
<dbReference type="Proteomes" id="UP001364224">
    <property type="component" value="Unassembled WGS sequence"/>
</dbReference>
<evidence type="ECO:0000313" key="2">
    <source>
        <dbReference type="Proteomes" id="UP001364224"/>
    </source>
</evidence>
<keyword evidence="2" id="KW-1185">Reference proteome</keyword>
<organism evidence="1 2">
    <name type="scientific">Bradyrhizobium algeriense</name>
    <dbReference type="NCBI Taxonomy" id="634784"/>
    <lineage>
        <taxon>Bacteria</taxon>
        <taxon>Pseudomonadati</taxon>
        <taxon>Pseudomonadota</taxon>
        <taxon>Alphaproteobacteria</taxon>
        <taxon>Hyphomicrobiales</taxon>
        <taxon>Nitrobacteraceae</taxon>
        <taxon>Bradyrhizobium</taxon>
    </lineage>
</organism>
<accession>A0ABU8BND1</accession>
<sequence>MRVDPNRLILVLAVIILAGMAGAWNYRLEIGKEGLKFETNAAKVVSRQID</sequence>
<dbReference type="RefSeq" id="WP_334488862.1">
    <property type="nucleotide sequence ID" value="NZ_JAZHRV010000001.1"/>
</dbReference>
<comment type="caution">
    <text evidence="1">The sequence shown here is derived from an EMBL/GenBank/DDBJ whole genome shotgun (WGS) entry which is preliminary data.</text>
</comment>
<gene>
    <name evidence="1" type="ORF">V1286_007599</name>
</gene>
<evidence type="ECO:0000313" key="1">
    <source>
        <dbReference type="EMBL" id="MEH2560070.1"/>
    </source>
</evidence>